<name>R7YYU1_CONA1</name>
<dbReference type="HOGENOM" id="CLU_2020802_0_0_1"/>
<dbReference type="InterPro" id="IPR036273">
    <property type="entry name" value="CRAL/TRIO_N_dom_sf"/>
</dbReference>
<dbReference type="Pfam" id="PF03765">
    <property type="entry name" value="CRAL_TRIO_N"/>
    <property type="match status" value="1"/>
</dbReference>
<proteinExistence type="predicted"/>
<dbReference type="PANTHER" id="PTHR45657:SF1">
    <property type="entry name" value="CRAL-TRIO DOMAIN-CONTAINING PROTEIN YKL091C-RELATED"/>
    <property type="match status" value="1"/>
</dbReference>
<evidence type="ECO:0000256" key="1">
    <source>
        <dbReference type="SAM" id="MobiDB-lite"/>
    </source>
</evidence>
<dbReference type="AlphaFoldDB" id="R7YYU1"/>
<dbReference type="InterPro" id="IPR011074">
    <property type="entry name" value="CRAL/TRIO_N_dom"/>
</dbReference>
<dbReference type="Gene3D" id="1.10.8.20">
    <property type="entry name" value="N-terminal domain of phosphatidylinositol transfer protein sec14p"/>
    <property type="match status" value="1"/>
</dbReference>
<dbReference type="SUPFAM" id="SSF46938">
    <property type="entry name" value="CRAL/TRIO N-terminal domain"/>
    <property type="match status" value="1"/>
</dbReference>
<evidence type="ECO:0000313" key="3">
    <source>
        <dbReference type="EMBL" id="EON67018.1"/>
    </source>
</evidence>
<dbReference type="EMBL" id="JH767584">
    <property type="protein sequence ID" value="EON67018.1"/>
    <property type="molecule type" value="Genomic_DNA"/>
</dbReference>
<reference evidence="4" key="1">
    <citation type="submission" date="2012-06" db="EMBL/GenBank/DDBJ databases">
        <title>The genome sequence of Coniosporium apollinis CBS 100218.</title>
        <authorList>
            <consortium name="The Broad Institute Genome Sequencing Platform"/>
            <person name="Cuomo C."/>
            <person name="Gorbushina A."/>
            <person name="Noack S."/>
            <person name="Walker B."/>
            <person name="Young S.K."/>
            <person name="Zeng Q."/>
            <person name="Gargeya S."/>
            <person name="Fitzgerald M."/>
            <person name="Haas B."/>
            <person name="Abouelleil A."/>
            <person name="Alvarado L."/>
            <person name="Arachchi H.M."/>
            <person name="Berlin A.M."/>
            <person name="Chapman S.B."/>
            <person name="Goldberg J."/>
            <person name="Griggs A."/>
            <person name="Gujja S."/>
            <person name="Hansen M."/>
            <person name="Howarth C."/>
            <person name="Imamovic A."/>
            <person name="Larimer J."/>
            <person name="McCowan C."/>
            <person name="Montmayeur A."/>
            <person name="Murphy C."/>
            <person name="Neiman D."/>
            <person name="Pearson M."/>
            <person name="Priest M."/>
            <person name="Roberts A."/>
            <person name="Saif S."/>
            <person name="Shea T."/>
            <person name="Sisk P."/>
            <person name="Sykes S."/>
            <person name="Wortman J."/>
            <person name="Nusbaum C."/>
            <person name="Birren B."/>
        </authorList>
    </citation>
    <scope>NUCLEOTIDE SEQUENCE [LARGE SCALE GENOMIC DNA]</scope>
    <source>
        <strain evidence="4">CBS 100218</strain>
    </source>
</reference>
<accession>R7YYU1</accession>
<dbReference type="InterPro" id="IPR051026">
    <property type="entry name" value="PI/PC_transfer"/>
</dbReference>
<evidence type="ECO:0000259" key="2">
    <source>
        <dbReference type="SMART" id="SM01100"/>
    </source>
</evidence>
<dbReference type="eggNOG" id="KOG1471">
    <property type="taxonomic scope" value="Eukaryota"/>
</dbReference>
<keyword evidence="4" id="KW-1185">Reference proteome</keyword>
<gene>
    <name evidence="3" type="ORF">W97_06134</name>
</gene>
<dbReference type="GeneID" id="19903445"/>
<dbReference type="SMART" id="SM01100">
    <property type="entry name" value="CRAL_TRIO_N"/>
    <property type="match status" value="1"/>
</dbReference>
<protein>
    <recommendedName>
        <fullName evidence="2">CRAL/TRIO N-terminal domain-containing protein</fullName>
    </recommendedName>
</protein>
<evidence type="ECO:0000313" key="4">
    <source>
        <dbReference type="Proteomes" id="UP000016924"/>
    </source>
</evidence>
<feature type="region of interest" description="Disordered" evidence="1">
    <location>
        <begin position="1"/>
        <end position="37"/>
    </location>
</feature>
<dbReference type="OrthoDB" id="1434354at2759"/>
<dbReference type="Proteomes" id="UP000016924">
    <property type="component" value="Unassembled WGS sequence"/>
</dbReference>
<dbReference type="PANTHER" id="PTHR45657">
    <property type="entry name" value="CRAL-TRIO DOMAIN-CONTAINING PROTEIN YKL091C-RELATED"/>
    <property type="match status" value="1"/>
</dbReference>
<organism evidence="3 4">
    <name type="scientific">Coniosporium apollinis (strain CBS 100218)</name>
    <name type="common">Rock-inhabiting black yeast</name>
    <dbReference type="NCBI Taxonomy" id="1168221"/>
    <lineage>
        <taxon>Eukaryota</taxon>
        <taxon>Fungi</taxon>
        <taxon>Dikarya</taxon>
        <taxon>Ascomycota</taxon>
        <taxon>Pezizomycotina</taxon>
        <taxon>Dothideomycetes</taxon>
        <taxon>Dothideomycetes incertae sedis</taxon>
        <taxon>Coniosporium</taxon>
    </lineage>
</organism>
<dbReference type="STRING" id="1168221.R7YYU1"/>
<sequence>MASGNPTMQLDPKYDDYDFPTTSPTPQSGHPGHTTPEQDAAVHQLRMMLEQAGYTKNLDTLTMLRFLRARKFNVELAKQMFTDCEKWRKEFGGGVDRLVQTFEYTEKPKVLEYYTQYYHKTDKARLLPSPTLSLLPRS</sequence>
<dbReference type="RefSeq" id="XP_007782335.1">
    <property type="nucleotide sequence ID" value="XM_007784145.1"/>
</dbReference>
<feature type="domain" description="CRAL/TRIO N-terminal" evidence="2">
    <location>
        <begin position="59"/>
        <end position="84"/>
    </location>
</feature>